<dbReference type="KEGG" id="cdet:87946525"/>
<dbReference type="AlphaFoldDB" id="A0AAX4INX4"/>
<dbReference type="Proteomes" id="UP001322277">
    <property type="component" value="Chromosome 6"/>
</dbReference>
<dbReference type="RefSeq" id="XP_062782232.1">
    <property type="nucleotide sequence ID" value="XM_062926181.1"/>
</dbReference>
<evidence type="ECO:0000256" key="1">
    <source>
        <dbReference type="SAM" id="MobiDB-lite"/>
    </source>
</evidence>
<dbReference type="EMBL" id="CP137310">
    <property type="protein sequence ID" value="WQF85009.1"/>
    <property type="molecule type" value="Genomic_DNA"/>
</dbReference>
<feature type="region of interest" description="Disordered" evidence="1">
    <location>
        <begin position="86"/>
        <end position="109"/>
    </location>
</feature>
<keyword evidence="3" id="KW-1185">Reference proteome</keyword>
<accession>A0AAX4INX4</accession>
<name>A0AAX4INX4_9PEZI</name>
<proteinExistence type="predicted"/>
<reference evidence="3" key="1">
    <citation type="journal article" date="2023" name="bioRxiv">
        <title>Complete genome of the Medicago anthracnose fungus, Colletotrichum destructivum, reveals a mini-chromosome-like region within a core chromosome.</title>
        <authorList>
            <person name="Lapalu N."/>
            <person name="Simon A."/>
            <person name="Lu A."/>
            <person name="Plaumann P.-L."/>
            <person name="Amselem J."/>
            <person name="Pigne S."/>
            <person name="Auger A."/>
            <person name="Koch C."/>
            <person name="Dallery J.-F."/>
            <person name="O'Connell R.J."/>
        </authorList>
    </citation>
    <scope>NUCLEOTIDE SEQUENCE [LARGE SCALE GENOMIC DNA]</scope>
    <source>
        <strain evidence="3">CBS 520.97</strain>
    </source>
</reference>
<sequence>MSALDKAHATATRHSEQFTYDKLTPSLHLLSNAFELGYADPPADPEPAGNLADLILTTGRIYTSIIIHQRLRRQQRRFCRQSGFASYRPPQYCTESTDNPRPTRPSDVV</sequence>
<evidence type="ECO:0000313" key="2">
    <source>
        <dbReference type="EMBL" id="WQF85009.1"/>
    </source>
</evidence>
<protein>
    <submittedName>
        <fullName evidence="2">Uncharacterized protein</fullName>
    </submittedName>
</protein>
<dbReference type="GeneID" id="87946525"/>
<organism evidence="2 3">
    <name type="scientific">Colletotrichum destructivum</name>
    <dbReference type="NCBI Taxonomy" id="34406"/>
    <lineage>
        <taxon>Eukaryota</taxon>
        <taxon>Fungi</taxon>
        <taxon>Dikarya</taxon>
        <taxon>Ascomycota</taxon>
        <taxon>Pezizomycotina</taxon>
        <taxon>Sordariomycetes</taxon>
        <taxon>Hypocreomycetidae</taxon>
        <taxon>Glomerellales</taxon>
        <taxon>Glomerellaceae</taxon>
        <taxon>Colletotrichum</taxon>
        <taxon>Colletotrichum destructivum species complex</taxon>
    </lineage>
</organism>
<gene>
    <name evidence="2" type="ORF">CDEST_10023</name>
</gene>
<evidence type="ECO:0000313" key="3">
    <source>
        <dbReference type="Proteomes" id="UP001322277"/>
    </source>
</evidence>